<dbReference type="InParanoid" id="G9EMC9"/>
<dbReference type="Proteomes" id="UP000002770">
    <property type="component" value="Unassembled WGS sequence"/>
</dbReference>
<evidence type="ECO:0000313" key="4">
    <source>
        <dbReference type="Proteomes" id="UP000002770"/>
    </source>
</evidence>
<dbReference type="GO" id="GO:0008479">
    <property type="term" value="F:tRNA-guanosine(34) queuine transglycosylase activity"/>
    <property type="evidence" value="ECO:0007669"/>
    <property type="project" value="TreeGrafter"/>
</dbReference>
<accession>G9EMC9</accession>
<proteinExistence type="predicted"/>
<organism evidence="3 4">
    <name type="scientific">Legionella drancourtii LLAP12</name>
    <dbReference type="NCBI Taxonomy" id="658187"/>
    <lineage>
        <taxon>Bacteria</taxon>
        <taxon>Pseudomonadati</taxon>
        <taxon>Pseudomonadota</taxon>
        <taxon>Gammaproteobacteria</taxon>
        <taxon>Legionellales</taxon>
        <taxon>Legionellaceae</taxon>
        <taxon>Legionella</taxon>
    </lineage>
</organism>
<dbReference type="GO" id="GO:0005829">
    <property type="term" value="C:cytosol"/>
    <property type="evidence" value="ECO:0007669"/>
    <property type="project" value="TreeGrafter"/>
</dbReference>
<dbReference type="PANTHER" id="PTHR43530:SF1">
    <property type="entry name" value="QUEUINE TRNA-RIBOSYLTRANSFERASE CATALYTIC SUBUNIT 1"/>
    <property type="match status" value="1"/>
</dbReference>
<dbReference type="STRING" id="658187.LDG_6395"/>
<reference evidence="3 4" key="1">
    <citation type="journal article" date="2011" name="BMC Genomics">
        <title>Insight into cross-talk between intra-amoebal pathogens.</title>
        <authorList>
            <person name="Gimenez G."/>
            <person name="Bertelli C."/>
            <person name="Moliner C."/>
            <person name="Robert C."/>
            <person name="Raoult D."/>
            <person name="Fournier P.E."/>
            <person name="Greub G."/>
        </authorList>
    </citation>
    <scope>NUCLEOTIDE SEQUENCE [LARGE SCALE GENOMIC DNA]</scope>
    <source>
        <strain evidence="3 4">LLAP12</strain>
    </source>
</reference>
<gene>
    <name evidence="3" type="ORF">LDG_6395</name>
</gene>
<dbReference type="InterPro" id="IPR036511">
    <property type="entry name" value="TGT-like_sf"/>
</dbReference>
<dbReference type="AlphaFoldDB" id="G9EMC9"/>
<sequence>MFAVQNFIPVLTSEAGLCLTAENWQEAKVTTVSYSLEFLLHKPGVALLKKITDLRHYLGWSGTLILNAMSLVANREGVYTLKSPYDGSKTKLTAFELIELIQHLKPDAVVLPKNILQDYPHIWDAWTDSIMPFIHADDLRFHEVVRSYGVYFNYVDESTIVQLDHWSYVARYVTGTLNVELIQTLRAKGIKLIETDEPARAAFCGQVYSQNGVVDLTSTSTAMQFETIDPDCVCPTCSQRFTKAYFHHLLQHTPLLCQRFLIQHNVFWMAKSK</sequence>
<dbReference type="HOGENOM" id="CLU_996750_0_0_6"/>
<dbReference type="EMBL" id="JH413811">
    <property type="protein sequence ID" value="EHL31729.1"/>
    <property type="molecule type" value="Genomic_DNA"/>
</dbReference>
<dbReference type="OrthoDB" id="5647128at2"/>
<dbReference type="Gene3D" id="3.20.20.105">
    <property type="entry name" value="Queuine tRNA-ribosyltransferase-like"/>
    <property type="match status" value="2"/>
</dbReference>
<dbReference type="GO" id="GO:0006400">
    <property type="term" value="P:tRNA modification"/>
    <property type="evidence" value="ECO:0007669"/>
    <property type="project" value="InterPro"/>
</dbReference>
<dbReference type="PANTHER" id="PTHR43530">
    <property type="entry name" value="QUEUINE TRNA-RIBOSYLTRANSFERASE CATALYTIC SUBUNIT 1"/>
    <property type="match status" value="1"/>
</dbReference>
<keyword evidence="4" id="KW-1185">Reference proteome</keyword>
<evidence type="ECO:0000256" key="1">
    <source>
        <dbReference type="ARBA" id="ARBA00022833"/>
    </source>
</evidence>
<dbReference type="Pfam" id="PF01702">
    <property type="entry name" value="TGT"/>
    <property type="match status" value="2"/>
</dbReference>
<dbReference type="SUPFAM" id="SSF51713">
    <property type="entry name" value="tRNA-guanine transglycosylase"/>
    <property type="match status" value="1"/>
</dbReference>
<dbReference type="RefSeq" id="WP_006870327.1">
    <property type="nucleotide sequence ID" value="NZ_JH413811.1"/>
</dbReference>
<keyword evidence="1" id="KW-0862">Zinc</keyword>
<protein>
    <recommendedName>
        <fullName evidence="2">tRNA-guanine(15) transglycosylase-like domain-containing protein</fullName>
    </recommendedName>
</protein>
<feature type="domain" description="tRNA-guanine(15) transglycosylase-like" evidence="2">
    <location>
        <begin position="6"/>
        <end position="111"/>
    </location>
</feature>
<feature type="domain" description="tRNA-guanine(15) transglycosylase-like" evidence="2">
    <location>
        <begin position="170"/>
        <end position="269"/>
    </location>
</feature>
<dbReference type="InterPro" id="IPR002616">
    <property type="entry name" value="tRNA_ribo_trans-like"/>
</dbReference>
<name>G9EMC9_9GAMM</name>
<evidence type="ECO:0000313" key="3">
    <source>
        <dbReference type="EMBL" id="EHL31729.1"/>
    </source>
</evidence>
<dbReference type="eggNOG" id="COG0343">
    <property type="taxonomic scope" value="Bacteria"/>
</dbReference>
<evidence type="ECO:0000259" key="2">
    <source>
        <dbReference type="Pfam" id="PF01702"/>
    </source>
</evidence>